<dbReference type="OrthoDB" id="10685057at2759"/>
<proteinExistence type="predicted"/>
<dbReference type="AlphaFoldDB" id="A0A2P6TY59"/>
<dbReference type="PANTHER" id="PTHR37231:SF2">
    <property type="entry name" value="EXPRESSED PROTEIN"/>
    <property type="match status" value="1"/>
</dbReference>
<feature type="compositionally biased region" description="Low complexity" evidence="1">
    <location>
        <begin position="165"/>
        <end position="179"/>
    </location>
</feature>
<protein>
    <submittedName>
        <fullName evidence="2">T3A5_60 isoform C</fullName>
    </submittedName>
</protein>
<dbReference type="EMBL" id="LHPG02000004">
    <property type="protein sequence ID" value="PRW58980.1"/>
    <property type="molecule type" value="Genomic_DNA"/>
</dbReference>
<gene>
    <name evidence="2" type="ORF">C2E21_2322</name>
</gene>
<dbReference type="PANTHER" id="PTHR37231">
    <property type="entry name" value="EXPRESSED PROTEIN"/>
    <property type="match status" value="1"/>
</dbReference>
<feature type="compositionally biased region" description="Low complexity" evidence="1">
    <location>
        <begin position="209"/>
        <end position="227"/>
    </location>
</feature>
<dbReference type="STRING" id="3076.A0A2P6TY59"/>
<feature type="compositionally biased region" description="Low complexity" evidence="1">
    <location>
        <begin position="335"/>
        <end position="349"/>
    </location>
</feature>
<feature type="compositionally biased region" description="Low complexity" evidence="1">
    <location>
        <begin position="968"/>
        <end position="999"/>
    </location>
</feature>
<organism evidence="2 3">
    <name type="scientific">Chlorella sorokiniana</name>
    <name type="common">Freshwater green alga</name>
    <dbReference type="NCBI Taxonomy" id="3076"/>
    <lineage>
        <taxon>Eukaryota</taxon>
        <taxon>Viridiplantae</taxon>
        <taxon>Chlorophyta</taxon>
        <taxon>core chlorophytes</taxon>
        <taxon>Trebouxiophyceae</taxon>
        <taxon>Chlorellales</taxon>
        <taxon>Chlorellaceae</taxon>
        <taxon>Chlorella clade</taxon>
        <taxon>Chlorella</taxon>
    </lineage>
</organism>
<feature type="compositionally biased region" description="Low complexity" evidence="1">
    <location>
        <begin position="880"/>
        <end position="906"/>
    </location>
</feature>
<evidence type="ECO:0000313" key="3">
    <source>
        <dbReference type="Proteomes" id="UP000239899"/>
    </source>
</evidence>
<reference evidence="2 3" key="1">
    <citation type="journal article" date="2018" name="Plant J.">
        <title>Genome sequences of Chlorella sorokiniana UTEX 1602 and Micractinium conductrix SAG 241.80: implications to maltose excretion by a green alga.</title>
        <authorList>
            <person name="Arriola M.B."/>
            <person name="Velmurugan N."/>
            <person name="Zhang Y."/>
            <person name="Plunkett M.H."/>
            <person name="Hondzo H."/>
            <person name="Barney B.M."/>
        </authorList>
    </citation>
    <scope>NUCLEOTIDE SEQUENCE [LARGE SCALE GENOMIC DNA]</scope>
    <source>
        <strain evidence="3">UTEX 1602</strain>
    </source>
</reference>
<feature type="region of interest" description="Disordered" evidence="1">
    <location>
        <begin position="132"/>
        <end position="470"/>
    </location>
</feature>
<feature type="region of interest" description="Disordered" evidence="1">
    <location>
        <begin position="968"/>
        <end position="1008"/>
    </location>
</feature>
<feature type="compositionally biased region" description="Low complexity" evidence="1">
    <location>
        <begin position="308"/>
        <end position="323"/>
    </location>
</feature>
<name>A0A2P6TY59_CHLSO</name>
<keyword evidence="3" id="KW-1185">Reference proteome</keyword>
<sequence>MQWSEGDQWLLSLDLPAGSHEFKLVVVAPPAKEGACSYANWEAGTNRTLKVPEVEAASHGAFTVVCEWGHTESSLETLPSEELEEGEEALTESEEPALRPEDLGAEPYSPNGDEGEAPVGVIGKMTIERADEAQQPPAAAAPKPEAGQVGGTSMPTEAATADRSAATGQAEKAAAGGKEAALRAVFGWARRHDSEDEGEEGGGGGGGKAATPAAAAAPVPAVEMKGSGQEKGKKAAASKKSKASKDSGSKAGGTEPAGAAGGGGSASAQAGQGNGGKPASAESGTGKPAGAESGASKPAGDESGGGQAASAESGAGKAAPGSSPTTAQASKEEGAAAQPAAPGAEPGGSSSKGGSSGSTEEPNPHAPVGTEAGDYPSQTPMGKRSDDTVSGVPAGGLKPSTEAAVKEGLRKSALTGSQQSEDEDEGGRGPPSGGSSGGSGAKGAEGGNQAQQQRGEQGPPPSSAAAAMQEPPSGMQLAIAAVGLAALPVVAWSEWVLKSTGCGLPPGPSGLLGAAEGVSYLVVGGVVLWSLASKLSTGRGLPAGPGGALGAVEGGSWLAALSGAVVLALQWQTYGYIPSALPDSNCFGQPAGFATAQAPSAPAAASLAAAPPLSGIDSSKAAATYGGPMRLAAGRSTSLPQGNLLFSLETALSQSGGIVQGAETAAAAVAAAAAGQPPPAQVAAAVQELKFRAMQAQQLVAALSSRAVGLGGEAGTDSALQAAAAEAAAAVAAPAPAEPLGFQPPRHRVRAALSASVDRMLHSEKLRAVLEPVPLPAVARQAAEAAGGALTAVDAAAKEAVELSLEAVQREEQLAAAWGKRAVGGAITKAQSEAEQLSGAAADAQSRLQAFMPQLRSVEQREEHPAATGVTAAVPSSRPSGSGSKAAADAPKPSSKAAAEAAQPDDSSGRSRKISGDVASIFGSVFSDLKEGYVGLWHSAQHFDAQRTMASLQERMAAGQAAQARAHAAAEAAAHGGSTKAAGEAAKAAAKQQVALKQPAGKRQSTVT</sequence>
<accession>A0A2P6TY59</accession>
<feature type="region of interest" description="Disordered" evidence="1">
    <location>
        <begin position="858"/>
        <end position="914"/>
    </location>
</feature>
<feature type="region of interest" description="Disordered" evidence="1">
    <location>
        <begin position="73"/>
        <end position="118"/>
    </location>
</feature>
<feature type="compositionally biased region" description="Acidic residues" evidence="1">
    <location>
        <begin position="79"/>
        <end position="95"/>
    </location>
</feature>
<comment type="caution">
    <text evidence="2">The sequence shown here is derived from an EMBL/GenBank/DDBJ whole genome shotgun (WGS) entry which is preliminary data.</text>
</comment>
<feature type="compositionally biased region" description="Gly residues" evidence="1">
    <location>
        <begin position="428"/>
        <end position="446"/>
    </location>
</feature>
<feature type="compositionally biased region" description="Low complexity" evidence="1">
    <location>
        <begin position="133"/>
        <end position="146"/>
    </location>
</feature>
<evidence type="ECO:0000313" key="2">
    <source>
        <dbReference type="EMBL" id="PRW58980.1"/>
    </source>
</evidence>
<evidence type="ECO:0000256" key="1">
    <source>
        <dbReference type="SAM" id="MobiDB-lite"/>
    </source>
</evidence>
<dbReference type="Proteomes" id="UP000239899">
    <property type="component" value="Unassembled WGS sequence"/>
</dbReference>